<comment type="caution">
    <text evidence="4">The sequence shown here is derived from an EMBL/GenBank/DDBJ whole genome shotgun (WGS) entry which is preliminary data.</text>
</comment>
<feature type="domain" description="Cell envelope-related transcriptional attenuator" evidence="3">
    <location>
        <begin position="113"/>
        <end position="261"/>
    </location>
</feature>
<protein>
    <recommendedName>
        <fullName evidence="3">Cell envelope-related transcriptional attenuator domain-containing protein</fullName>
    </recommendedName>
</protein>
<dbReference type="PANTHER" id="PTHR33392:SF6">
    <property type="entry name" value="POLYISOPRENYL-TEICHOIC ACID--PEPTIDOGLYCAN TEICHOIC ACID TRANSFERASE TAGU"/>
    <property type="match status" value="1"/>
</dbReference>
<keyword evidence="2" id="KW-0472">Membrane</keyword>
<dbReference type="NCBIfam" id="TIGR00350">
    <property type="entry name" value="lytR_cpsA_psr"/>
    <property type="match status" value="1"/>
</dbReference>
<dbReference type="PANTHER" id="PTHR33392">
    <property type="entry name" value="POLYISOPRENYL-TEICHOIC ACID--PEPTIDOGLYCAN TEICHOIC ACID TRANSFERASE TAGU"/>
    <property type="match status" value="1"/>
</dbReference>
<evidence type="ECO:0000256" key="2">
    <source>
        <dbReference type="SAM" id="Phobius"/>
    </source>
</evidence>
<dbReference type="Gene3D" id="3.40.630.190">
    <property type="entry name" value="LCP protein"/>
    <property type="match status" value="1"/>
</dbReference>
<keyword evidence="2" id="KW-0812">Transmembrane</keyword>
<evidence type="ECO:0000259" key="3">
    <source>
        <dbReference type="Pfam" id="PF03816"/>
    </source>
</evidence>
<evidence type="ECO:0000256" key="1">
    <source>
        <dbReference type="ARBA" id="ARBA00006068"/>
    </source>
</evidence>
<reference evidence="4 5" key="1">
    <citation type="journal article" date="2016" name="Nat. Commun.">
        <title>Thousands of microbial genomes shed light on interconnected biogeochemical processes in an aquifer system.</title>
        <authorList>
            <person name="Anantharaman K."/>
            <person name="Brown C.T."/>
            <person name="Hug L.A."/>
            <person name="Sharon I."/>
            <person name="Castelle C.J."/>
            <person name="Probst A.J."/>
            <person name="Thomas B.C."/>
            <person name="Singh A."/>
            <person name="Wilkins M.J."/>
            <person name="Karaoz U."/>
            <person name="Brodie E.L."/>
            <person name="Williams K.H."/>
            <person name="Hubbard S.S."/>
            <person name="Banfield J.F."/>
        </authorList>
    </citation>
    <scope>NUCLEOTIDE SEQUENCE [LARGE SCALE GENOMIC DNA]</scope>
</reference>
<dbReference type="EMBL" id="MGIZ01000003">
    <property type="protein sequence ID" value="OGN00095.1"/>
    <property type="molecule type" value="Genomic_DNA"/>
</dbReference>
<evidence type="ECO:0000313" key="5">
    <source>
        <dbReference type="Proteomes" id="UP000177594"/>
    </source>
</evidence>
<keyword evidence="2" id="KW-1133">Transmembrane helix</keyword>
<dbReference type="Proteomes" id="UP000177594">
    <property type="component" value="Unassembled WGS sequence"/>
</dbReference>
<accession>A0A1F8EGZ6</accession>
<proteinExistence type="inferred from homology"/>
<comment type="similarity">
    <text evidence="1">Belongs to the LytR/CpsA/Psr (LCP) family.</text>
</comment>
<dbReference type="InterPro" id="IPR050922">
    <property type="entry name" value="LytR/CpsA/Psr_CW_biosynth"/>
</dbReference>
<evidence type="ECO:0000313" key="4">
    <source>
        <dbReference type="EMBL" id="OGN00095.1"/>
    </source>
</evidence>
<organism evidence="4 5">
    <name type="scientific">Candidatus Yanofskybacteria bacterium RIFCSPHIGHO2_01_FULL_39_8b</name>
    <dbReference type="NCBI Taxonomy" id="1802659"/>
    <lineage>
        <taxon>Bacteria</taxon>
        <taxon>Candidatus Yanofskyibacteriota</taxon>
    </lineage>
</organism>
<feature type="transmembrane region" description="Helical" evidence="2">
    <location>
        <begin position="18"/>
        <end position="36"/>
    </location>
</feature>
<gene>
    <name evidence="4" type="ORF">A2817_02185</name>
</gene>
<sequence length="357" mass="40470">MIQQPDFKQQPKPDKKRYLGVLFFVLLAVSIIYGGSKYGLGGHKIDVANEDGGETIWNKVANIFTSNLQKKVKIENDPDYAMPKPEDSRWDLLVLGVRGEDDKNAKDGGALLTDTMIVISYDKTSAKASMVSIPRDLYVRIYDDKIDKINSAYEIGILRKNGLSFIKKLISRITGIYIDSVVILNFSSFKKIIDDLGGINVYLDQPFSEAQQWGYVFSLPAGENHLNGQGALYYVRSRFSSSDFDRAQRQQKVIIAIKDKVMQLNLFSDPIKTLSILNTIRSNIETDLNIWDTGSLVNLSRQFGEANQKIKKYVLSTENFLYESHVQTDAGNLYVLLPKENNLLQIKQLFQDIFKIN</sequence>
<dbReference type="InterPro" id="IPR004474">
    <property type="entry name" value="LytR_CpsA_psr"/>
</dbReference>
<name>A0A1F8EGZ6_9BACT</name>
<dbReference type="Pfam" id="PF03816">
    <property type="entry name" value="LytR_cpsA_psr"/>
    <property type="match status" value="1"/>
</dbReference>
<dbReference type="AlphaFoldDB" id="A0A1F8EGZ6"/>